<feature type="chain" id="PRO_5045607679" description="Secreted protein" evidence="2">
    <location>
        <begin position="21"/>
        <end position="202"/>
    </location>
</feature>
<feature type="region of interest" description="Disordered" evidence="1">
    <location>
        <begin position="36"/>
        <end position="75"/>
    </location>
</feature>
<keyword evidence="2" id="KW-0732">Signal</keyword>
<evidence type="ECO:0000256" key="1">
    <source>
        <dbReference type="SAM" id="MobiDB-lite"/>
    </source>
</evidence>
<accession>A0ABU3QQP4</accession>
<name>A0ABU3QQP4_9ACTN</name>
<dbReference type="PROSITE" id="PS51257">
    <property type="entry name" value="PROKAR_LIPOPROTEIN"/>
    <property type="match status" value="1"/>
</dbReference>
<dbReference type="RefSeq" id="WP_315879760.1">
    <property type="nucleotide sequence ID" value="NZ_JAWCTQ010000030.1"/>
</dbReference>
<feature type="signal peptide" evidence="2">
    <location>
        <begin position="1"/>
        <end position="20"/>
    </location>
</feature>
<evidence type="ECO:0000313" key="4">
    <source>
        <dbReference type="Proteomes" id="UP001250181"/>
    </source>
</evidence>
<dbReference type="Proteomes" id="UP001250181">
    <property type="component" value="Unassembled WGS sequence"/>
</dbReference>
<evidence type="ECO:0008006" key="5">
    <source>
        <dbReference type="Google" id="ProtNLM"/>
    </source>
</evidence>
<proteinExistence type="predicted"/>
<reference evidence="3 4" key="1">
    <citation type="submission" date="2023-09" db="EMBL/GenBank/DDBJ databases">
        <title>Streptomyces sp. nov.: A antagonism against Alternaria gaisen Producing Streptochlin, Isolated from Tamarix root soil.</title>
        <authorList>
            <person name="Chen Y."/>
        </authorList>
    </citation>
    <scope>NUCLEOTIDE SEQUENCE [LARGE SCALE GENOMIC DNA]</scope>
    <source>
        <strain evidence="3 4">TRM76323</strain>
    </source>
</reference>
<sequence length="202" mass="20601">MAFMGMRCGATARSATTGMAAVTLAFLLTACGGDTGGDEGGGKPPGKAGSASSAPVEQDPPKDEGGGPDTSRTLATLSGAGGFELVIHSAARDQGGFLTVTGTLKNPTSGTLDAPLEWNGEELQVKKTGPSFAGATLIDKTDKKRYYVLRDTEGFPLTTTGVTTVKAGESIVIFAQFPAPPATTTQVEFQLPKMSPATIEIS</sequence>
<comment type="caution">
    <text evidence="3">The sequence shown here is derived from an EMBL/GenBank/DDBJ whole genome shotgun (WGS) entry which is preliminary data.</text>
</comment>
<protein>
    <recommendedName>
        <fullName evidence="5">Secreted protein</fullName>
    </recommendedName>
</protein>
<organism evidence="3 4">
    <name type="scientific">Streptomyces tamarix</name>
    <dbReference type="NCBI Taxonomy" id="3078565"/>
    <lineage>
        <taxon>Bacteria</taxon>
        <taxon>Bacillati</taxon>
        <taxon>Actinomycetota</taxon>
        <taxon>Actinomycetes</taxon>
        <taxon>Kitasatosporales</taxon>
        <taxon>Streptomycetaceae</taxon>
        <taxon>Streptomyces</taxon>
    </lineage>
</organism>
<feature type="compositionally biased region" description="Low complexity" evidence="1">
    <location>
        <begin position="45"/>
        <end position="55"/>
    </location>
</feature>
<keyword evidence="4" id="KW-1185">Reference proteome</keyword>
<evidence type="ECO:0000256" key="2">
    <source>
        <dbReference type="SAM" id="SignalP"/>
    </source>
</evidence>
<gene>
    <name evidence="3" type="ORF">RND61_22025</name>
</gene>
<dbReference type="EMBL" id="JAWCTQ010000030">
    <property type="protein sequence ID" value="MDT9684712.1"/>
    <property type="molecule type" value="Genomic_DNA"/>
</dbReference>
<evidence type="ECO:0000313" key="3">
    <source>
        <dbReference type="EMBL" id="MDT9684712.1"/>
    </source>
</evidence>